<sequence length="234" mass="25875">MPLCFDPNPPQTIPTFQSLKKLYQAKNYPYPVPEAHTCYSPNHLNPFPHSSTVVTSPEYAHNILSASRVVVIYPAVLDLSSRDPIKAGLDLVRSVPSKLLSPFLTIPPRPTLVVMLEPATQNANTLGLGLLIPFQTLYPNAPTIRAPSLQKAALHTIRHALLPPLPHYPQDITILLPHIVILLAFWAAVFVLWKAGTFYVTVLQGMLAELTKEYQVNEEKDKKDKATNDATGTS</sequence>
<comment type="caution">
    <text evidence="2">The sequence shown here is derived from an EMBL/GenBank/DDBJ whole genome shotgun (WGS) entry which is preliminary data.</text>
</comment>
<name>A0A9W7L2H0_9STRA</name>
<evidence type="ECO:0000313" key="3">
    <source>
        <dbReference type="Proteomes" id="UP001165065"/>
    </source>
</evidence>
<proteinExistence type="predicted"/>
<keyword evidence="1" id="KW-1133">Transmembrane helix</keyword>
<feature type="transmembrane region" description="Helical" evidence="1">
    <location>
        <begin position="174"/>
        <end position="193"/>
    </location>
</feature>
<dbReference type="EMBL" id="BRYA01000553">
    <property type="protein sequence ID" value="GMI22717.1"/>
    <property type="molecule type" value="Genomic_DNA"/>
</dbReference>
<evidence type="ECO:0000256" key="1">
    <source>
        <dbReference type="SAM" id="Phobius"/>
    </source>
</evidence>
<keyword evidence="1" id="KW-0472">Membrane</keyword>
<organism evidence="2 3">
    <name type="scientific">Triparma columacea</name>
    <dbReference type="NCBI Taxonomy" id="722753"/>
    <lineage>
        <taxon>Eukaryota</taxon>
        <taxon>Sar</taxon>
        <taxon>Stramenopiles</taxon>
        <taxon>Ochrophyta</taxon>
        <taxon>Bolidophyceae</taxon>
        <taxon>Parmales</taxon>
        <taxon>Triparmaceae</taxon>
        <taxon>Triparma</taxon>
    </lineage>
</organism>
<evidence type="ECO:0000313" key="2">
    <source>
        <dbReference type="EMBL" id="GMI22717.1"/>
    </source>
</evidence>
<protein>
    <submittedName>
        <fullName evidence="2">Uncharacterized protein</fullName>
    </submittedName>
</protein>
<reference evidence="3" key="1">
    <citation type="journal article" date="2023" name="Commun. Biol.">
        <title>Genome analysis of Parmales, the sister group of diatoms, reveals the evolutionary specialization of diatoms from phago-mixotrophs to photoautotrophs.</title>
        <authorList>
            <person name="Ban H."/>
            <person name="Sato S."/>
            <person name="Yoshikawa S."/>
            <person name="Yamada K."/>
            <person name="Nakamura Y."/>
            <person name="Ichinomiya M."/>
            <person name="Sato N."/>
            <person name="Blanc-Mathieu R."/>
            <person name="Endo H."/>
            <person name="Kuwata A."/>
            <person name="Ogata H."/>
        </authorList>
    </citation>
    <scope>NUCLEOTIDE SEQUENCE [LARGE SCALE GENOMIC DNA]</scope>
</reference>
<dbReference type="Proteomes" id="UP001165065">
    <property type="component" value="Unassembled WGS sequence"/>
</dbReference>
<gene>
    <name evidence="2" type="ORF">TrCOL_g11402</name>
</gene>
<accession>A0A9W7L2H0</accession>
<keyword evidence="1" id="KW-0812">Transmembrane</keyword>
<keyword evidence="3" id="KW-1185">Reference proteome</keyword>
<dbReference type="AlphaFoldDB" id="A0A9W7L2H0"/>